<proteinExistence type="predicted"/>
<name>A0A508YIJ8_LIMMU</name>
<evidence type="ECO:0000313" key="2">
    <source>
        <dbReference type="Proteomes" id="UP000365705"/>
    </source>
</evidence>
<dbReference type="Proteomes" id="UP000365705">
    <property type="component" value="Unassembled WGS sequence"/>
</dbReference>
<dbReference type="EMBL" id="CABFNH010000003">
    <property type="protein sequence ID" value="VTZ88321.1"/>
    <property type="molecule type" value="Genomic_DNA"/>
</dbReference>
<organism evidence="1 2">
    <name type="scientific">Limosilactobacillus mucosae</name>
    <name type="common">Lactobacillus mucosae</name>
    <dbReference type="NCBI Taxonomy" id="97478"/>
    <lineage>
        <taxon>Bacteria</taxon>
        <taxon>Bacillati</taxon>
        <taxon>Bacillota</taxon>
        <taxon>Bacilli</taxon>
        <taxon>Lactobacillales</taxon>
        <taxon>Lactobacillaceae</taxon>
        <taxon>Limosilactobacillus</taxon>
    </lineage>
</organism>
<dbReference type="AlphaFoldDB" id="A0A508YIJ8"/>
<sequence>MNKNEIVEVSAPQTGKSAASRRVLVATLSIQKFRLSIYRDADPLMIENLIKLIADYAR</sequence>
<reference evidence="1 2" key="1">
    <citation type="submission" date="2019-06" db="EMBL/GenBank/DDBJ databases">
        <authorList>
            <person name="Rodrigo-Torres L."/>
            <person name="Arahal R. D."/>
            <person name="Lucena T."/>
        </authorList>
    </citation>
    <scope>NUCLEOTIDE SEQUENCE [LARGE SCALE GENOMIC DNA]</scope>
    <source>
        <strain evidence="1 2">INIA P508</strain>
    </source>
</reference>
<accession>A0A508YIJ8</accession>
<evidence type="ECO:0000313" key="1">
    <source>
        <dbReference type="EMBL" id="VTZ88321.1"/>
    </source>
</evidence>
<dbReference type="RefSeq" id="WP_185910561.1">
    <property type="nucleotide sequence ID" value="NZ_CABFNH010000003.1"/>
</dbReference>
<protein>
    <submittedName>
        <fullName evidence="1">Uncharacterized protein</fullName>
    </submittedName>
</protein>
<gene>
    <name evidence="1" type="ORF">LMUP508_00243</name>
</gene>